<evidence type="ECO:0000313" key="1">
    <source>
        <dbReference type="EMBL" id="KAI4300823.1"/>
    </source>
</evidence>
<dbReference type="EMBL" id="CM039438">
    <property type="protein sequence ID" value="KAI4300823.1"/>
    <property type="molecule type" value="Genomic_DNA"/>
</dbReference>
<proteinExistence type="predicted"/>
<organism evidence="1 2">
    <name type="scientific">Bauhinia variegata</name>
    <name type="common">Purple orchid tree</name>
    <name type="synonym">Phanera variegata</name>
    <dbReference type="NCBI Taxonomy" id="167791"/>
    <lineage>
        <taxon>Eukaryota</taxon>
        <taxon>Viridiplantae</taxon>
        <taxon>Streptophyta</taxon>
        <taxon>Embryophyta</taxon>
        <taxon>Tracheophyta</taxon>
        <taxon>Spermatophyta</taxon>
        <taxon>Magnoliopsida</taxon>
        <taxon>eudicotyledons</taxon>
        <taxon>Gunneridae</taxon>
        <taxon>Pentapetalae</taxon>
        <taxon>rosids</taxon>
        <taxon>fabids</taxon>
        <taxon>Fabales</taxon>
        <taxon>Fabaceae</taxon>
        <taxon>Cercidoideae</taxon>
        <taxon>Cercideae</taxon>
        <taxon>Bauhiniinae</taxon>
        <taxon>Bauhinia</taxon>
    </lineage>
</organism>
<accession>A0ACB9KUS5</accession>
<reference evidence="1 2" key="1">
    <citation type="journal article" date="2022" name="DNA Res.">
        <title>Chromosomal-level genome assembly of the orchid tree Bauhinia variegata (Leguminosae; Cercidoideae) supports the allotetraploid origin hypothesis of Bauhinia.</title>
        <authorList>
            <person name="Zhong Y."/>
            <person name="Chen Y."/>
            <person name="Zheng D."/>
            <person name="Pang J."/>
            <person name="Liu Y."/>
            <person name="Luo S."/>
            <person name="Meng S."/>
            <person name="Qian L."/>
            <person name="Wei D."/>
            <person name="Dai S."/>
            <person name="Zhou R."/>
        </authorList>
    </citation>
    <scope>NUCLEOTIDE SEQUENCE [LARGE SCALE GENOMIC DNA]</scope>
    <source>
        <strain evidence="1">BV-YZ2020</strain>
    </source>
</reference>
<name>A0ACB9KUS5_BAUVA</name>
<comment type="caution">
    <text evidence="1">The sequence shown here is derived from an EMBL/GenBank/DDBJ whole genome shotgun (WGS) entry which is preliminary data.</text>
</comment>
<sequence>MVKLRKQSASQHARSRRRISASEVSSGYNPFRSGIETSDQVSSCTSTSNAFMESSSGGYDFRACNGISSNSHIKSGNVDFVFGVKRSNLNSEQGAAAVTTEELGSINRVKVTIDNETEQRNNDHVEFVSNAKRSDTESNSCHERRKTSANAEKKESSKCEETCGLDDGEGMKFKPEVEFGRHDNFGSILGDNQRSKIPDFNVEKHGSLDSKRESDQEVDTSSTKTETISNGNRLGDQDDHSRYDILNDKSKIGYVSSNNISSSYNTIPAFKLMDEMEKLNINDSEKVGGVDITRDLKNSCVNSANNFVFGSNEKARGSFSTISENNSDGQTFLPDASFEDIGDQYKKTCQRNNVRNGSGCNVASDSTGMPSSGSSTSKHGIRDFQCVKIPECQAAEDSQMNGISASFPFSSFGLGSHPSNNVSKPHSMSADEDKCDNGLTTIPEYSSESFTDFKPPAWDPSCFKENLFLKLDKNLDSTRKSRFSKEKGSKHIRRKLKSHSMNKKQTGQDHLPKESSTQYTRDPPGCYSPMDFSPCQDMKAGDQCSKASVVLNNPSIPDRVYLHSSLHSTNPTSYEDEYLSSVQRGVDINQSSFVSNSYSYRVETDGSTSKTEQDFHSNMAGASADAGVGCSLNAEKQKSDQLCFAQGLGNPKDVQFSFGALTSGEVTSSSKRKQKKNRRKVGCSSFIISSNRNGMAESSVQFSPSWHSNVMERFEVNDQVKLGNGVSSATIQETCDKWRLRGNQAYEEGDLSKAEDFYTHGINSVPSNERSGCWIKPLLLCYSNRAATRMALGRIREAVGDCLMATDVDPTFLKVQMRTANCHLLLGEVDNAKRCFSKCLESGNVVCLDRRVIVEAAEGLQKAQKVAEYINRSAELLKERTAEAAGTALELLSKALSTSLYSEKLLQMKAEALCLLGKYDSAIQLCEQSQFLAEKFFASENSVDNENISTCDSYTCVRLWRWSVISRCYFHLGRLDASLNVIEKLQQYVSFNDRIDSIEDSLSLAAMIRELLYRKNAGNEAFKAGKFTEAIEHYTVALSGGIKSRHFAAICVCNRAAAHQALGQITDAISDSSVAIALDGNYAKAISRRATFHEKVRDYGQAACDLKRVICILENQCDEKSKQSDTVSGSNGCVKELRQARQRLLSLEEQAKKGIPLDLYLILGIKESDTATAIKKAYHKAALRHHPDKAGQLLAKSEIGDEGQVWKEIIEEVHKDADRLFKMIGEAYAVLSDPAKRSEYDLEEKIRKATKQSNRDSTCRRSSDVYGNGRPSDHYRYPFERNSNRRHGRDNWKTHGKSYSRW</sequence>
<evidence type="ECO:0000313" key="2">
    <source>
        <dbReference type="Proteomes" id="UP000828941"/>
    </source>
</evidence>
<gene>
    <name evidence="1" type="ORF">L6164_034157</name>
</gene>
<keyword evidence="2" id="KW-1185">Reference proteome</keyword>
<dbReference type="Proteomes" id="UP000828941">
    <property type="component" value="Chromosome 13"/>
</dbReference>
<protein>
    <submittedName>
        <fullName evidence="1">Uncharacterized protein</fullName>
    </submittedName>
</protein>